<proteinExistence type="predicted"/>
<protein>
    <submittedName>
        <fullName evidence="1">DNA-binding response regulator, NarL/FixJ family, contains REC and HTH domains</fullName>
    </submittedName>
</protein>
<evidence type="ECO:0000313" key="2">
    <source>
        <dbReference type="Proteomes" id="UP000184020"/>
    </source>
</evidence>
<dbReference type="Gene3D" id="3.40.50.2300">
    <property type="match status" value="1"/>
</dbReference>
<dbReference type="AlphaFoldDB" id="A0A1M5MQR3"/>
<dbReference type="Proteomes" id="UP000184020">
    <property type="component" value="Unassembled WGS sequence"/>
</dbReference>
<gene>
    <name evidence="1" type="ORF">SAMN05444372_1101</name>
</gene>
<dbReference type="GO" id="GO:0003677">
    <property type="term" value="F:DNA binding"/>
    <property type="evidence" value="ECO:0007669"/>
    <property type="project" value="UniProtKB-KW"/>
</dbReference>
<dbReference type="RefSeq" id="WP_073020374.1">
    <property type="nucleotide sequence ID" value="NZ_FQWF01000010.1"/>
</dbReference>
<accession>A0A1M5MQR3</accession>
<organism evidence="1 2">
    <name type="scientific">Flavobacterium micromati</name>
    <dbReference type="NCBI Taxonomy" id="229205"/>
    <lineage>
        <taxon>Bacteria</taxon>
        <taxon>Pseudomonadati</taxon>
        <taxon>Bacteroidota</taxon>
        <taxon>Flavobacteriia</taxon>
        <taxon>Flavobacteriales</taxon>
        <taxon>Flavobacteriaceae</taxon>
        <taxon>Flavobacterium</taxon>
    </lineage>
</organism>
<evidence type="ECO:0000313" key="1">
    <source>
        <dbReference type="EMBL" id="SHG79760.1"/>
    </source>
</evidence>
<dbReference type="STRING" id="229205.SAMN05444372_1101"/>
<reference evidence="2" key="1">
    <citation type="submission" date="2016-11" db="EMBL/GenBank/DDBJ databases">
        <authorList>
            <person name="Varghese N."/>
            <person name="Submissions S."/>
        </authorList>
    </citation>
    <scope>NUCLEOTIDE SEQUENCE [LARGE SCALE GENOMIC DNA]</scope>
    <source>
        <strain evidence="2">DSM 17659</strain>
    </source>
</reference>
<name>A0A1M5MQR3_9FLAO</name>
<keyword evidence="2" id="KW-1185">Reference proteome</keyword>
<dbReference type="SUPFAM" id="SSF52172">
    <property type="entry name" value="CheY-like"/>
    <property type="match status" value="1"/>
</dbReference>
<dbReference type="InterPro" id="IPR011006">
    <property type="entry name" value="CheY-like_superfamily"/>
</dbReference>
<sequence length="217" mass="25250">MAFKILAIDHQLNTDVYLNLGQHLPSCHDLEVCNSLKDAYCILFEYKPQFFFDVVILNWLMPPFAEKNICNGAVLAKQIRTKLSNTKIIVMARFWQPSQLRDTINSCKPDGIFEKCDLCFQNIPIFVSQVLKGEIIRTPTILDYLQIIHRNDINFDEYDRQILFYLSIGYQTKDLEPLVYLSVSAIKKRKQKMKEHFYMGGCSDIELISIAKENKVI</sequence>
<dbReference type="EMBL" id="FQWF01000010">
    <property type="protein sequence ID" value="SHG79760.1"/>
    <property type="molecule type" value="Genomic_DNA"/>
</dbReference>
<keyword evidence="1" id="KW-0238">DNA-binding</keyword>
<dbReference type="OrthoDB" id="651456at2"/>